<evidence type="ECO:0000313" key="2">
    <source>
        <dbReference type="EMBL" id="KAF3608259.1"/>
    </source>
</evidence>
<protein>
    <submittedName>
        <fullName evidence="2">Uncharacterized protein</fullName>
    </submittedName>
</protein>
<evidence type="ECO:0000313" key="3">
    <source>
        <dbReference type="Proteomes" id="UP000266723"/>
    </source>
</evidence>
<keyword evidence="3" id="KW-1185">Reference proteome</keyword>
<reference evidence="2 3" key="1">
    <citation type="journal article" date="2020" name="BMC Genomics">
        <title>Intraspecific diversification of the crop wild relative Brassica cretica Lam. using demographic model selection.</title>
        <authorList>
            <person name="Kioukis A."/>
            <person name="Michalopoulou V.A."/>
            <person name="Briers L."/>
            <person name="Pirintsos S."/>
            <person name="Studholme D.J."/>
            <person name="Pavlidis P."/>
            <person name="Sarris P.F."/>
        </authorList>
    </citation>
    <scope>NUCLEOTIDE SEQUENCE [LARGE SCALE GENOMIC DNA]</scope>
    <source>
        <strain evidence="3">cv. PFS-1207/04</strain>
    </source>
</reference>
<sequence length="163" mass="19001">MRPRRSRASTPVTTDDLMEDDGTAVEEEPFHAHRHSYHGDASATEVYYEEPRASLREPRQSKPRRQQHPLLDLFVCGFMIMSVEIKEVKIGLEKFGEVLLRFWSLRGHKSFKMMKISVVAGENRDQMVNVKWRRHRRQPSVGISKTWAGYDKSMPSTACNLRR</sequence>
<accession>A0ABQ7EXA3</accession>
<dbReference type="EMBL" id="QGKV02000297">
    <property type="protein sequence ID" value="KAF3608259.1"/>
    <property type="molecule type" value="Genomic_DNA"/>
</dbReference>
<name>A0ABQ7EXA3_BRACR</name>
<proteinExistence type="predicted"/>
<gene>
    <name evidence="2" type="ORF">DY000_02047502</name>
</gene>
<organism evidence="2 3">
    <name type="scientific">Brassica cretica</name>
    <name type="common">Mustard</name>
    <dbReference type="NCBI Taxonomy" id="69181"/>
    <lineage>
        <taxon>Eukaryota</taxon>
        <taxon>Viridiplantae</taxon>
        <taxon>Streptophyta</taxon>
        <taxon>Embryophyta</taxon>
        <taxon>Tracheophyta</taxon>
        <taxon>Spermatophyta</taxon>
        <taxon>Magnoliopsida</taxon>
        <taxon>eudicotyledons</taxon>
        <taxon>Gunneridae</taxon>
        <taxon>Pentapetalae</taxon>
        <taxon>rosids</taxon>
        <taxon>malvids</taxon>
        <taxon>Brassicales</taxon>
        <taxon>Brassicaceae</taxon>
        <taxon>Brassiceae</taxon>
        <taxon>Brassica</taxon>
    </lineage>
</organism>
<feature type="region of interest" description="Disordered" evidence="1">
    <location>
        <begin position="1"/>
        <end position="21"/>
    </location>
</feature>
<evidence type="ECO:0000256" key="1">
    <source>
        <dbReference type="SAM" id="MobiDB-lite"/>
    </source>
</evidence>
<dbReference type="Proteomes" id="UP000266723">
    <property type="component" value="Unassembled WGS sequence"/>
</dbReference>
<comment type="caution">
    <text evidence="2">The sequence shown here is derived from an EMBL/GenBank/DDBJ whole genome shotgun (WGS) entry which is preliminary data.</text>
</comment>